<dbReference type="EMBL" id="JARJCN010000136">
    <property type="protein sequence ID" value="KAJ7070215.1"/>
    <property type="molecule type" value="Genomic_DNA"/>
</dbReference>
<protein>
    <submittedName>
        <fullName evidence="1">Uncharacterized protein</fullName>
    </submittedName>
</protein>
<evidence type="ECO:0000313" key="1">
    <source>
        <dbReference type="EMBL" id="KAJ7070215.1"/>
    </source>
</evidence>
<reference evidence="1" key="1">
    <citation type="submission" date="2023-03" db="EMBL/GenBank/DDBJ databases">
        <title>Massive genome expansion in bonnet fungi (Mycena s.s.) driven by repeated elements and novel gene families across ecological guilds.</title>
        <authorList>
            <consortium name="Lawrence Berkeley National Laboratory"/>
            <person name="Harder C.B."/>
            <person name="Miyauchi S."/>
            <person name="Viragh M."/>
            <person name="Kuo A."/>
            <person name="Thoen E."/>
            <person name="Andreopoulos B."/>
            <person name="Lu D."/>
            <person name="Skrede I."/>
            <person name="Drula E."/>
            <person name="Henrissat B."/>
            <person name="Morin E."/>
            <person name="Kohler A."/>
            <person name="Barry K."/>
            <person name="LaButti K."/>
            <person name="Morin E."/>
            <person name="Salamov A."/>
            <person name="Lipzen A."/>
            <person name="Mereny Z."/>
            <person name="Hegedus B."/>
            <person name="Baldrian P."/>
            <person name="Stursova M."/>
            <person name="Weitz H."/>
            <person name="Taylor A."/>
            <person name="Grigoriev I.V."/>
            <person name="Nagy L.G."/>
            <person name="Martin F."/>
            <person name="Kauserud H."/>
        </authorList>
    </citation>
    <scope>NUCLEOTIDE SEQUENCE</scope>
    <source>
        <strain evidence="1">CBHHK173m</strain>
    </source>
</reference>
<gene>
    <name evidence="1" type="ORF">B0H15DRAFT_957863</name>
</gene>
<sequence length="132" mass="14849">MLQRHFPPAPGCRTRKFLCLSIPSTLPRAANWHLTRSTPTCTLLSHVVFQTQARCASSLGRRILELHVLLLYSSLQAPISFATRACALVLHVFLRDEMRAPGCFGAIRQKNSSVDGSQVALFVRRTPRHEQR</sequence>
<proteinExistence type="predicted"/>
<organism evidence="1 2">
    <name type="scientific">Mycena belliarum</name>
    <dbReference type="NCBI Taxonomy" id="1033014"/>
    <lineage>
        <taxon>Eukaryota</taxon>
        <taxon>Fungi</taxon>
        <taxon>Dikarya</taxon>
        <taxon>Basidiomycota</taxon>
        <taxon>Agaricomycotina</taxon>
        <taxon>Agaricomycetes</taxon>
        <taxon>Agaricomycetidae</taxon>
        <taxon>Agaricales</taxon>
        <taxon>Marasmiineae</taxon>
        <taxon>Mycenaceae</taxon>
        <taxon>Mycena</taxon>
    </lineage>
</organism>
<dbReference type="AlphaFoldDB" id="A0AAD6TLK1"/>
<dbReference type="Proteomes" id="UP001222325">
    <property type="component" value="Unassembled WGS sequence"/>
</dbReference>
<name>A0AAD6TLK1_9AGAR</name>
<evidence type="ECO:0000313" key="2">
    <source>
        <dbReference type="Proteomes" id="UP001222325"/>
    </source>
</evidence>
<comment type="caution">
    <text evidence="1">The sequence shown here is derived from an EMBL/GenBank/DDBJ whole genome shotgun (WGS) entry which is preliminary data.</text>
</comment>
<keyword evidence="2" id="KW-1185">Reference proteome</keyword>
<accession>A0AAD6TLK1</accession>